<protein>
    <submittedName>
        <fullName evidence="1">Uncharacterized protein</fullName>
    </submittedName>
</protein>
<dbReference type="RefSeq" id="WP_185793077.1">
    <property type="nucleotide sequence ID" value="NZ_JACMYH010000001.1"/>
</dbReference>
<keyword evidence="2" id="KW-1185">Reference proteome</keyword>
<gene>
    <name evidence="1" type="ORF">H7993_00625</name>
</gene>
<sequence length="104" mass="11354">MIGPQQDPRQLSIERLSSQIDQFFAGGKSVEVVPTGVSGELIGGKSMATHHAKLRTERDKDAPTLRYLAEQGYSVREAAEAMGTCDKRIRLMACENGIAIGHRL</sequence>
<organism evidence="1 2">
    <name type="scientific">Pseudomonas baltica</name>
    <dbReference type="NCBI Taxonomy" id="2762576"/>
    <lineage>
        <taxon>Bacteria</taxon>
        <taxon>Pseudomonadati</taxon>
        <taxon>Pseudomonadota</taxon>
        <taxon>Gammaproteobacteria</taxon>
        <taxon>Pseudomonadales</taxon>
        <taxon>Pseudomonadaceae</taxon>
        <taxon>Pseudomonas</taxon>
    </lineage>
</organism>
<dbReference type="AlphaFoldDB" id="A0A7X1G1W2"/>
<reference evidence="1 2" key="1">
    <citation type="submission" date="2020-08" db="EMBL/GenBank/DDBJ databases">
        <title>Pseudomonas sp. nov.</title>
        <authorList>
            <person name="Gieschler S."/>
            <person name="Fiedler G."/>
            <person name="Brinks E."/>
            <person name="Boehnlein C."/>
            <person name="Franz C.M.A.P."/>
            <person name="Kabisch J."/>
        </authorList>
    </citation>
    <scope>NUCLEOTIDE SEQUENCE [LARGE SCALE GENOMIC DNA]</scope>
    <source>
        <strain evidence="1 2">MBT-2</strain>
    </source>
</reference>
<comment type="caution">
    <text evidence="1">The sequence shown here is derived from an EMBL/GenBank/DDBJ whole genome shotgun (WGS) entry which is preliminary data.</text>
</comment>
<name>A0A7X1G1W2_9PSED</name>
<accession>A0A7X1G1W2</accession>
<evidence type="ECO:0000313" key="2">
    <source>
        <dbReference type="Proteomes" id="UP000546173"/>
    </source>
</evidence>
<dbReference type="EMBL" id="JACMYH010000001">
    <property type="protein sequence ID" value="MBC2676885.1"/>
    <property type="molecule type" value="Genomic_DNA"/>
</dbReference>
<dbReference type="Proteomes" id="UP000546173">
    <property type="component" value="Unassembled WGS sequence"/>
</dbReference>
<proteinExistence type="predicted"/>
<evidence type="ECO:0000313" key="1">
    <source>
        <dbReference type="EMBL" id="MBC2676885.1"/>
    </source>
</evidence>